<dbReference type="EMBL" id="HBUE01262761">
    <property type="protein sequence ID" value="CAG6559916.1"/>
    <property type="molecule type" value="Transcribed_RNA"/>
</dbReference>
<dbReference type="EMBL" id="HBUE01157642">
    <property type="protein sequence ID" value="CAG6508560.1"/>
    <property type="molecule type" value="Transcribed_RNA"/>
</dbReference>
<protein>
    <submittedName>
        <fullName evidence="1">(northern house mosquito) hypothetical protein</fullName>
    </submittedName>
</protein>
<organism evidence="1">
    <name type="scientific">Culex pipiens</name>
    <name type="common">House mosquito</name>
    <dbReference type="NCBI Taxonomy" id="7175"/>
    <lineage>
        <taxon>Eukaryota</taxon>
        <taxon>Metazoa</taxon>
        <taxon>Ecdysozoa</taxon>
        <taxon>Arthropoda</taxon>
        <taxon>Hexapoda</taxon>
        <taxon>Insecta</taxon>
        <taxon>Pterygota</taxon>
        <taxon>Neoptera</taxon>
        <taxon>Endopterygota</taxon>
        <taxon>Diptera</taxon>
        <taxon>Nematocera</taxon>
        <taxon>Culicoidea</taxon>
        <taxon>Culicidae</taxon>
        <taxon>Culicinae</taxon>
        <taxon>Culicini</taxon>
        <taxon>Culex</taxon>
        <taxon>Culex</taxon>
    </lineage>
</organism>
<reference evidence="1" key="1">
    <citation type="submission" date="2021-05" db="EMBL/GenBank/DDBJ databases">
        <authorList>
            <person name="Alioto T."/>
            <person name="Alioto T."/>
            <person name="Gomez Garrido J."/>
        </authorList>
    </citation>
    <scope>NUCLEOTIDE SEQUENCE</scope>
</reference>
<name>A0A8D8GIA3_CULPI</name>
<evidence type="ECO:0000313" key="1">
    <source>
        <dbReference type="EMBL" id="CAG6508560.1"/>
    </source>
</evidence>
<sequence>MRCGTTLQVTARSSRNPYTTICKTRRHPSRRSFRQRFTFTIVKDPHRQKQGTSCCLDVNSRDRCLEGAKRTGSTGSISSIKKCLRVTWIGQCIARLTSLTAGRLQDILVLIKMIV</sequence>
<accession>A0A8D8GIA3</accession>
<dbReference type="AlphaFoldDB" id="A0A8D8GIA3"/>
<proteinExistence type="predicted"/>